<accession>A0A316F001</accession>
<dbReference type="SUPFAM" id="SSF55486">
    <property type="entry name" value="Metalloproteases ('zincins'), catalytic domain"/>
    <property type="match status" value="1"/>
</dbReference>
<proteinExistence type="predicted"/>
<evidence type="ECO:0000259" key="2">
    <source>
        <dbReference type="Pfam" id="PF20944"/>
    </source>
</evidence>
<reference evidence="3 4" key="1">
    <citation type="submission" date="2018-05" db="EMBL/GenBank/DDBJ databases">
        <title>Genomic Encyclopedia of Type Strains, Phase IV (KMG-V): Genome sequencing to study the core and pangenomes of soil and plant-associated prokaryotes.</title>
        <authorList>
            <person name="Whitman W."/>
        </authorList>
    </citation>
    <scope>NUCLEOTIDE SEQUENCE [LARGE SCALE GENOMIC DNA]</scope>
    <source>
        <strain evidence="3 4">SLV-132</strain>
    </source>
</reference>
<dbReference type="InterPro" id="IPR048990">
    <property type="entry name" value="StcE_b-sandwich"/>
</dbReference>
<protein>
    <submittedName>
        <fullName evidence="3">Reprolysin-like metallo-peptidase family M12B</fullName>
    </submittedName>
</protein>
<keyword evidence="1" id="KW-0732">Signal</keyword>
<dbReference type="Pfam" id="PF13582">
    <property type="entry name" value="Reprolysin_3"/>
    <property type="match status" value="1"/>
</dbReference>
<feature type="signal peptide" evidence="1">
    <location>
        <begin position="1"/>
        <end position="18"/>
    </location>
</feature>
<dbReference type="RefSeq" id="WP_181366111.1">
    <property type="nucleotide sequence ID" value="NZ_CAJPUX010000001.1"/>
</dbReference>
<organism evidence="3 4">
    <name type="scientific">Cupriavidus plantarum</name>
    <dbReference type="NCBI Taxonomy" id="942865"/>
    <lineage>
        <taxon>Bacteria</taxon>
        <taxon>Pseudomonadati</taxon>
        <taxon>Pseudomonadota</taxon>
        <taxon>Betaproteobacteria</taxon>
        <taxon>Burkholderiales</taxon>
        <taxon>Burkholderiaceae</taxon>
        <taxon>Cupriavidus</taxon>
    </lineage>
</organism>
<gene>
    <name evidence="3" type="ORF">C7419_1012182</name>
</gene>
<evidence type="ECO:0000256" key="1">
    <source>
        <dbReference type="SAM" id="SignalP"/>
    </source>
</evidence>
<comment type="caution">
    <text evidence="3">The sequence shown here is derived from an EMBL/GenBank/DDBJ whole genome shotgun (WGS) entry which is preliminary data.</text>
</comment>
<evidence type="ECO:0000313" key="3">
    <source>
        <dbReference type="EMBL" id="PWK38287.1"/>
    </source>
</evidence>
<dbReference type="EMBL" id="QGGT01000001">
    <property type="protein sequence ID" value="PWK38287.1"/>
    <property type="molecule type" value="Genomic_DNA"/>
</dbReference>
<dbReference type="GeneID" id="98339268"/>
<feature type="chain" id="PRO_5016249220" evidence="1">
    <location>
        <begin position="19"/>
        <end position="419"/>
    </location>
</feature>
<keyword evidence="4" id="KW-1185">Reference proteome</keyword>
<evidence type="ECO:0000313" key="4">
    <source>
        <dbReference type="Proteomes" id="UP000245754"/>
    </source>
</evidence>
<dbReference type="Proteomes" id="UP000245754">
    <property type="component" value="Unassembled WGS sequence"/>
</dbReference>
<sequence>MKTLLLIIVMTAVLSVQAREPEMGYHGGPPGPVDSDGAMRDMTAPRQVLNIGDADWAPVLRLPRRAPAHARLFLSSTAARDSRIDGANVEGYATLGLNRGDAYEFLFIAERAKWRLFKSPEVVIEASALRDGVIPTPRTPRTLIMVRPGDRVQRLVMPAFAAPDDRIFIRTSDKLVSLRSHDEDDGMLSLGANDLGRYRFTPLDSWYTDLRTFDLLPVYGDRALERLGHDGIRARLSHDIALANLAFEDSKIDYWIRSAEPLHHQVSGLSMLETLKAVGKDNSVFHARRNADAHATYYVDIFNAVDNGRRYCGMAWVNPALYSRWMQAVGDISCGSYVLPHELGHLFGVHHGDAPIEKAGIARGYPKAKTLMAGERRNAFSNPDIVDPTDGMTLGVPGSYDAAGHMNAMRERLWTALPK</sequence>
<name>A0A316F001_9BURK</name>
<dbReference type="Pfam" id="PF20944">
    <property type="entry name" value="StcE_b-sandwich"/>
    <property type="match status" value="1"/>
</dbReference>
<dbReference type="AlphaFoldDB" id="A0A316F001"/>
<feature type="domain" description="Metalloprotease StcE beta-sandwich" evidence="2">
    <location>
        <begin position="45"/>
        <end position="116"/>
    </location>
</feature>